<comment type="caution">
    <text evidence="1">The sequence shown here is derived from an EMBL/GenBank/DDBJ whole genome shotgun (WGS) entry which is preliminary data.</text>
</comment>
<name>A0AAV4NSP4_CAEEX</name>
<evidence type="ECO:0000313" key="2">
    <source>
        <dbReference type="Proteomes" id="UP001054945"/>
    </source>
</evidence>
<proteinExistence type="predicted"/>
<dbReference type="AlphaFoldDB" id="A0AAV4NSP4"/>
<accession>A0AAV4NSP4</accession>
<organism evidence="1 2">
    <name type="scientific">Caerostris extrusa</name>
    <name type="common">Bark spider</name>
    <name type="synonym">Caerostris bankana</name>
    <dbReference type="NCBI Taxonomy" id="172846"/>
    <lineage>
        <taxon>Eukaryota</taxon>
        <taxon>Metazoa</taxon>
        <taxon>Ecdysozoa</taxon>
        <taxon>Arthropoda</taxon>
        <taxon>Chelicerata</taxon>
        <taxon>Arachnida</taxon>
        <taxon>Araneae</taxon>
        <taxon>Araneomorphae</taxon>
        <taxon>Entelegynae</taxon>
        <taxon>Araneoidea</taxon>
        <taxon>Araneidae</taxon>
        <taxon>Caerostris</taxon>
    </lineage>
</organism>
<keyword evidence="2" id="KW-1185">Reference proteome</keyword>
<protein>
    <submittedName>
        <fullName evidence="1">Uncharacterized protein</fullName>
    </submittedName>
</protein>
<gene>
    <name evidence="1" type="ORF">CEXT_703951</name>
</gene>
<sequence length="93" mass="10794">MATPFVEVVREAPVYLAEFCRSGVLQMINDIENPLKKGNITNHSKLCAFHRCKPAMSFYRRIDVRSNENRVIPERDVVTLADKTVRLEFQKQL</sequence>
<dbReference type="Proteomes" id="UP001054945">
    <property type="component" value="Unassembled WGS sequence"/>
</dbReference>
<reference evidence="1 2" key="1">
    <citation type="submission" date="2021-06" db="EMBL/GenBank/DDBJ databases">
        <title>Caerostris extrusa draft genome.</title>
        <authorList>
            <person name="Kono N."/>
            <person name="Arakawa K."/>
        </authorList>
    </citation>
    <scope>NUCLEOTIDE SEQUENCE [LARGE SCALE GENOMIC DNA]</scope>
</reference>
<evidence type="ECO:0000313" key="1">
    <source>
        <dbReference type="EMBL" id="GIX87718.1"/>
    </source>
</evidence>
<dbReference type="EMBL" id="BPLR01003705">
    <property type="protein sequence ID" value="GIX87718.1"/>
    <property type="molecule type" value="Genomic_DNA"/>
</dbReference>